<organism evidence="2 3">
    <name type="scientific">Tanacetum coccineum</name>
    <dbReference type="NCBI Taxonomy" id="301880"/>
    <lineage>
        <taxon>Eukaryota</taxon>
        <taxon>Viridiplantae</taxon>
        <taxon>Streptophyta</taxon>
        <taxon>Embryophyta</taxon>
        <taxon>Tracheophyta</taxon>
        <taxon>Spermatophyta</taxon>
        <taxon>Magnoliopsida</taxon>
        <taxon>eudicotyledons</taxon>
        <taxon>Gunneridae</taxon>
        <taxon>Pentapetalae</taxon>
        <taxon>asterids</taxon>
        <taxon>campanulids</taxon>
        <taxon>Asterales</taxon>
        <taxon>Asteraceae</taxon>
        <taxon>Asteroideae</taxon>
        <taxon>Anthemideae</taxon>
        <taxon>Anthemidinae</taxon>
        <taxon>Tanacetum</taxon>
    </lineage>
</organism>
<feature type="region of interest" description="Disordered" evidence="1">
    <location>
        <begin position="1"/>
        <end position="25"/>
    </location>
</feature>
<name>A0ABQ4ZM16_9ASTR</name>
<accession>A0ABQ4ZM16</accession>
<reference evidence="2" key="2">
    <citation type="submission" date="2022-01" db="EMBL/GenBank/DDBJ databases">
        <authorList>
            <person name="Yamashiro T."/>
            <person name="Shiraishi A."/>
            <person name="Satake H."/>
            <person name="Nakayama K."/>
        </authorList>
    </citation>
    <scope>NUCLEOTIDE SEQUENCE</scope>
</reference>
<dbReference type="EMBL" id="BQNB010011382">
    <property type="protein sequence ID" value="GJS89843.1"/>
    <property type="molecule type" value="Genomic_DNA"/>
</dbReference>
<comment type="caution">
    <text evidence="2">The sequence shown here is derived from an EMBL/GenBank/DDBJ whole genome shotgun (WGS) entry which is preliminary data.</text>
</comment>
<evidence type="ECO:0000313" key="2">
    <source>
        <dbReference type="EMBL" id="GJS89843.1"/>
    </source>
</evidence>
<evidence type="ECO:0000256" key="1">
    <source>
        <dbReference type="SAM" id="MobiDB-lite"/>
    </source>
</evidence>
<feature type="compositionally biased region" description="Polar residues" evidence="1">
    <location>
        <begin position="1"/>
        <end position="13"/>
    </location>
</feature>
<sequence length="242" mass="27131">MKPTEVNVSGTSNKDGDDDQATRGEFERLLQQEKQTVNPNITNNINTVSTPVSTAGPTFTNDAPSSPVNAARTSEEHLFEKISPFKNVFTLPDVPNVFSIDDAGIFGNAYDDEDVGVEADLNNLETTMNVSPITTTRIDKDHPKDQIIGDLTSAIQTRRMTKNSDEHAMVSYINKQRRTNHKDYQNYLFACFLSQNEPKKVIQALKDPSWIEAMQEELLQFQLQKVWTLVNLPNGKRAIGTK</sequence>
<reference evidence="2" key="1">
    <citation type="journal article" date="2022" name="Int. J. Mol. Sci.">
        <title>Draft Genome of Tanacetum Coccineum: Genomic Comparison of Closely Related Tanacetum-Family Plants.</title>
        <authorList>
            <person name="Yamashiro T."/>
            <person name="Shiraishi A."/>
            <person name="Nakayama K."/>
            <person name="Satake H."/>
        </authorList>
    </citation>
    <scope>NUCLEOTIDE SEQUENCE</scope>
</reference>
<evidence type="ECO:0000313" key="3">
    <source>
        <dbReference type="Proteomes" id="UP001151760"/>
    </source>
</evidence>
<gene>
    <name evidence="2" type="ORF">Tco_0772479</name>
</gene>
<proteinExistence type="predicted"/>
<dbReference type="Proteomes" id="UP001151760">
    <property type="component" value="Unassembled WGS sequence"/>
</dbReference>
<protein>
    <submittedName>
        <fullName evidence="2">Uncharacterized protein</fullName>
    </submittedName>
</protein>
<keyword evidence="3" id="KW-1185">Reference proteome</keyword>